<feature type="signal peptide" evidence="2">
    <location>
        <begin position="1"/>
        <end position="18"/>
    </location>
</feature>
<accession>A0A0L0S9L1</accession>
<reference evidence="4" key="2">
    <citation type="submission" date="2009-11" db="EMBL/GenBank/DDBJ databases">
        <title>The Genome Sequence of Allomyces macrogynus strain ATCC 38327.</title>
        <authorList>
            <consortium name="The Broad Institute Genome Sequencing Platform"/>
            <person name="Russ C."/>
            <person name="Cuomo C."/>
            <person name="Shea T."/>
            <person name="Young S.K."/>
            <person name="Zeng Q."/>
            <person name="Koehrsen M."/>
            <person name="Haas B."/>
            <person name="Borodovsky M."/>
            <person name="Guigo R."/>
            <person name="Alvarado L."/>
            <person name="Berlin A."/>
            <person name="Borenstein D."/>
            <person name="Chen Z."/>
            <person name="Engels R."/>
            <person name="Freedman E."/>
            <person name="Gellesch M."/>
            <person name="Goldberg J."/>
            <person name="Griggs A."/>
            <person name="Gujja S."/>
            <person name="Heiman D."/>
            <person name="Hepburn T."/>
            <person name="Howarth C."/>
            <person name="Jen D."/>
            <person name="Larson L."/>
            <person name="Lewis B."/>
            <person name="Mehta T."/>
            <person name="Park D."/>
            <person name="Pearson M."/>
            <person name="Roberts A."/>
            <person name="Saif S."/>
            <person name="Shenoy N."/>
            <person name="Sisk P."/>
            <person name="Stolte C."/>
            <person name="Sykes S."/>
            <person name="Walk T."/>
            <person name="White J."/>
            <person name="Yandava C."/>
            <person name="Burger G."/>
            <person name="Gray M.W."/>
            <person name="Holland P.W.H."/>
            <person name="King N."/>
            <person name="Lang F.B.F."/>
            <person name="Roger A.J."/>
            <person name="Ruiz-Trillo I."/>
            <person name="Lander E."/>
            <person name="Nusbaum C."/>
        </authorList>
    </citation>
    <scope>NUCLEOTIDE SEQUENCE [LARGE SCALE GENOMIC DNA]</scope>
    <source>
        <strain evidence="4">ATCC 38327</strain>
    </source>
</reference>
<evidence type="ECO:0008006" key="5">
    <source>
        <dbReference type="Google" id="ProtNLM"/>
    </source>
</evidence>
<name>A0A0L0S9L1_ALLM3</name>
<keyword evidence="4" id="KW-1185">Reference proteome</keyword>
<protein>
    <recommendedName>
        <fullName evidence="5">Secreted protein</fullName>
    </recommendedName>
</protein>
<keyword evidence="2" id="KW-0732">Signal</keyword>
<evidence type="ECO:0000256" key="2">
    <source>
        <dbReference type="SAM" id="SignalP"/>
    </source>
</evidence>
<organism evidence="3 4">
    <name type="scientific">Allomyces macrogynus (strain ATCC 38327)</name>
    <name type="common">Allomyces javanicus var. macrogynus</name>
    <dbReference type="NCBI Taxonomy" id="578462"/>
    <lineage>
        <taxon>Eukaryota</taxon>
        <taxon>Fungi</taxon>
        <taxon>Fungi incertae sedis</taxon>
        <taxon>Blastocladiomycota</taxon>
        <taxon>Blastocladiomycetes</taxon>
        <taxon>Blastocladiales</taxon>
        <taxon>Blastocladiaceae</taxon>
        <taxon>Allomyces</taxon>
    </lineage>
</organism>
<dbReference type="EMBL" id="GG745334">
    <property type="protein sequence ID" value="KNE59288.1"/>
    <property type="molecule type" value="Genomic_DNA"/>
</dbReference>
<gene>
    <name evidence="3" type="ORF">AMAG_18140</name>
</gene>
<evidence type="ECO:0000313" key="3">
    <source>
        <dbReference type="EMBL" id="KNE59288.1"/>
    </source>
</evidence>
<feature type="compositionally biased region" description="Polar residues" evidence="1">
    <location>
        <begin position="51"/>
        <end position="63"/>
    </location>
</feature>
<evidence type="ECO:0000256" key="1">
    <source>
        <dbReference type="SAM" id="MobiDB-lite"/>
    </source>
</evidence>
<proteinExistence type="predicted"/>
<evidence type="ECO:0000313" key="4">
    <source>
        <dbReference type="Proteomes" id="UP000054350"/>
    </source>
</evidence>
<dbReference type="AlphaFoldDB" id="A0A0L0S9L1"/>
<feature type="chain" id="PRO_5005547854" description="Secreted protein" evidence="2">
    <location>
        <begin position="19"/>
        <end position="139"/>
    </location>
</feature>
<feature type="compositionally biased region" description="Basic and acidic residues" evidence="1">
    <location>
        <begin position="40"/>
        <end position="50"/>
    </location>
</feature>
<dbReference type="Proteomes" id="UP000054350">
    <property type="component" value="Unassembled WGS sequence"/>
</dbReference>
<feature type="region of interest" description="Disordered" evidence="1">
    <location>
        <begin position="112"/>
        <end position="139"/>
    </location>
</feature>
<reference evidence="3 4" key="1">
    <citation type="submission" date="2009-11" db="EMBL/GenBank/DDBJ databases">
        <title>Annotation of Allomyces macrogynus ATCC 38327.</title>
        <authorList>
            <consortium name="The Broad Institute Genome Sequencing Platform"/>
            <person name="Russ C."/>
            <person name="Cuomo C."/>
            <person name="Burger G."/>
            <person name="Gray M.W."/>
            <person name="Holland P.W.H."/>
            <person name="King N."/>
            <person name="Lang F.B.F."/>
            <person name="Roger A.J."/>
            <person name="Ruiz-Trillo I."/>
            <person name="Young S.K."/>
            <person name="Zeng Q."/>
            <person name="Gargeya S."/>
            <person name="Fitzgerald M."/>
            <person name="Haas B."/>
            <person name="Abouelleil A."/>
            <person name="Alvarado L."/>
            <person name="Arachchi H.M."/>
            <person name="Berlin A."/>
            <person name="Chapman S.B."/>
            <person name="Gearin G."/>
            <person name="Goldberg J."/>
            <person name="Griggs A."/>
            <person name="Gujja S."/>
            <person name="Hansen M."/>
            <person name="Heiman D."/>
            <person name="Howarth C."/>
            <person name="Larimer J."/>
            <person name="Lui A."/>
            <person name="MacDonald P.J.P."/>
            <person name="McCowen C."/>
            <person name="Montmayeur A."/>
            <person name="Murphy C."/>
            <person name="Neiman D."/>
            <person name="Pearson M."/>
            <person name="Priest M."/>
            <person name="Roberts A."/>
            <person name="Saif S."/>
            <person name="Shea T."/>
            <person name="Sisk P."/>
            <person name="Stolte C."/>
            <person name="Sykes S."/>
            <person name="Wortman J."/>
            <person name="Nusbaum C."/>
            <person name="Birren B."/>
        </authorList>
    </citation>
    <scope>NUCLEOTIDE SEQUENCE [LARGE SCALE GENOMIC DNA]</scope>
    <source>
        <strain evidence="3 4">ATCC 38327</strain>
    </source>
</reference>
<feature type="compositionally biased region" description="Basic residues" evidence="1">
    <location>
        <begin position="118"/>
        <end position="131"/>
    </location>
</feature>
<feature type="region of interest" description="Disordered" evidence="1">
    <location>
        <begin position="40"/>
        <end position="63"/>
    </location>
</feature>
<dbReference type="VEuPathDB" id="FungiDB:AMAG_18140"/>
<sequence length="139" mass="15722">MSFRIASALFSTLTWLHAGSVALSLEYGREVRQQQERRVEEADVGFRAKQESNPSNRSTLAVHQTGLRQVTNDTREQMREEHQRSATVVLPRVRAARPLQITITSGYVRQGACESRSRRGHGATAARRRASLNRGLERH</sequence>